<gene>
    <name evidence="2" type="ORF">L201_006386</name>
</gene>
<feature type="compositionally biased region" description="Basic and acidic residues" evidence="1">
    <location>
        <begin position="404"/>
        <end position="413"/>
    </location>
</feature>
<feature type="region of interest" description="Disordered" evidence="1">
    <location>
        <begin position="74"/>
        <end position="99"/>
    </location>
</feature>
<proteinExistence type="predicted"/>
<feature type="region of interest" description="Disordered" evidence="1">
    <location>
        <begin position="1"/>
        <end position="36"/>
    </location>
</feature>
<keyword evidence="3" id="KW-1185">Reference proteome</keyword>
<evidence type="ECO:0000313" key="3">
    <source>
        <dbReference type="Proteomes" id="UP001355207"/>
    </source>
</evidence>
<protein>
    <recommendedName>
        <fullName evidence="4">FHA domain-containing protein</fullName>
    </recommendedName>
</protein>
<dbReference type="RefSeq" id="XP_066078202.1">
    <property type="nucleotide sequence ID" value="XM_066222105.1"/>
</dbReference>
<dbReference type="Proteomes" id="UP001355207">
    <property type="component" value="Chromosome 8"/>
</dbReference>
<feature type="compositionally biased region" description="Low complexity" evidence="1">
    <location>
        <begin position="1"/>
        <end position="16"/>
    </location>
</feature>
<feature type="region of interest" description="Disordered" evidence="1">
    <location>
        <begin position="302"/>
        <end position="321"/>
    </location>
</feature>
<feature type="compositionally biased region" description="Low complexity" evidence="1">
    <location>
        <begin position="147"/>
        <end position="163"/>
    </location>
</feature>
<sequence>MSVRLSTSTPSSTRPLETLKRLPATAKMSTPTKSAKRARISLVAPMTPQHSSDNEDMFSNQPMKFTAVPLRVSSGGPLTPSTSTVAFSSSPNRRMMMSSSPTKYLSNSNFQSIYNNKSSSSSNGFDHDITLTEEISLIFGRHRHNKSSSSSSSHSSISSSIPSHLHHLLGKPENKSSIIHLSKHASHASRVHAIIELLSSSSSENHDVQTIRIIVIGQNGMKVKIMNKKRGVRLLQGQKYDLELTSKQSAELDFFGSKVLIRLPQSQLQSQFQEEDYNLEREKERLFSSSPILRGAQDDEQNQLRLDSSMPPSSPPILPMDLDDEELSELESEVEQQKLPKSTQPKPQIERSIVEDKEEEEDRQSRQSSPLSPPSEPRLSPLPELENEAEPLAIVEQAAEAEEEKQVKAERIESISNHDVTDAASRPTSRANTPILPVPKDLDLPAIIASTVVFSGSSKLSLPDLVKHMLESQPSLKEHGSEKTWSLWVGESLDNNEMFGKVERHGKDASGHPLLPHYYYNPSADPDSSRAQELGALVRPLRTAQRTGGKVIDWRPVGRGRRHF</sequence>
<evidence type="ECO:0000256" key="1">
    <source>
        <dbReference type="SAM" id="MobiDB-lite"/>
    </source>
</evidence>
<accession>A0AAX4K3Q6</accession>
<dbReference type="GeneID" id="91097055"/>
<feature type="region of interest" description="Disordered" evidence="1">
    <location>
        <begin position="326"/>
        <end position="383"/>
    </location>
</feature>
<organism evidence="2 3">
    <name type="scientific">Kwoniella dendrophila CBS 6074</name>
    <dbReference type="NCBI Taxonomy" id="1295534"/>
    <lineage>
        <taxon>Eukaryota</taxon>
        <taxon>Fungi</taxon>
        <taxon>Dikarya</taxon>
        <taxon>Basidiomycota</taxon>
        <taxon>Agaricomycotina</taxon>
        <taxon>Tremellomycetes</taxon>
        <taxon>Tremellales</taxon>
        <taxon>Cryptococcaceae</taxon>
        <taxon>Kwoniella</taxon>
    </lineage>
</organism>
<evidence type="ECO:0000313" key="2">
    <source>
        <dbReference type="EMBL" id="WWC91440.1"/>
    </source>
</evidence>
<name>A0AAX4K3Q6_9TREE</name>
<feature type="region of interest" description="Disordered" evidence="1">
    <location>
        <begin position="142"/>
        <end position="166"/>
    </location>
</feature>
<feature type="region of interest" description="Disordered" evidence="1">
    <location>
        <begin position="400"/>
        <end position="435"/>
    </location>
</feature>
<evidence type="ECO:0008006" key="4">
    <source>
        <dbReference type="Google" id="ProtNLM"/>
    </source>
</evidence>
<reference evidence="2 3" key="1">
    <citation type="submission" date="2024-01" db="EMBL/GenBank/DDBJ databases">
        <title>Comparative genomics of Cryptococcus and Kwoniella reveals pathogenesis evolution and contrasting modes of karyotype evolution via chromosome fusion or intercentromeric recombination.</title>
        <authorList>
            <person name="Coelho M.A."/>
            <person name="David-Palma M."/>
            <person name="Shea T."/>
            <person name="Bowers K."/>
            <person name="McGinley-Smith S."/>
            <person name="Mohammad A.W."/>
            <person name="Gnirke A."/>
            <person name="Yurkov A.M."/>
            <person name="Nowrousian M."/>
            <person name="Sun S."/>
            <person name="Cuomo C.A."/>
            <person name="Heitman J."/>
        </authorList>
    </citation>
    <scope>NUCLEOTIDE SEQUENCE [LARGE SCALE GENOMIC DNA]</scope>
    <source>
        <strain evidence="2 3">CBS 6074</strain>
    </source>
</reference>
<dbReference type="EMBL" id="CP144105">
    <property type="protein sequence ID" value="WWC91440.1"/>
    <property type="molecule type" value="Genomic_DNA"/>
</dbReference>
<dbReference type="AlphaFoldDB" id="A0AAX4K3Q6"/>